<dbReference type="InterPro" id="IPR020103">
    <property type="entry name" value="PsdUridine_synth_cat_dom_sf"/>
</dbReference>
<reference evidence="7 8" key="1">
    <citation type="submission" date="2023-07" db="EMBL/GenBank/DDBJ databases">
        <title>Sequencing the genomes of 1000 actinobacteria strains.</title>
        <authorList>
            <person name="Klenk H.-P."/>
        </authorList>
    </citation>
    <scope>NUCLEOTIDE SEQUENCE [LARGE SCALE GENOMIC DNA]</scope>
    <source>
        <strain evidence="7 8">DSM 44388</strain>
    </source>
</reference>
<organism evidence="7 8">
    <name type="scientific">Kineosporia succinea</name>
    <dbReference type="NCBI Taxonomy" id="84632"/>
    <lineage>
        <taxon>Bacteria</taxon>
        <taxon>Bacillati</taxon>
        <taxon>Actinomycetota</taxon>
        <taxon>Actinomycetes</taxon>
        <taxon>Kineosporiales</taxon>
        <taxon>Kineosporiaceae</taxon>
        <taxon>Kineosporia</taxon>
    </lineage>
</organism>
<proteinExistence type="inferred from homology"/>
<dbReference type="InterPro" id="IPR002942">
    <property type="entry name" value="S4_RNA-bd"/>
</dbReference>
<dbReference type="PANTHER" id="PTHR47683">
    <property type="entry name" value="PSEUDOURIDINE SYNTHASE FAMILY PROTEIN-RELATED"/>
    <property type="match status" value="1"/>
</dbReference>
<gene>
    <name evidence="7" type="ORF">J2S57_004118</name>
</gene>
<dbReference type="GO" id="GO:0160139">
    <property type="term" value="F:23S rRNA pseudouridine(2605) synthase activity"/>
    <property type="evidence" value="ECO:0007669"/>
    <property type="project" value="UniProtKB-EC"/>
</dbReference>
<keyword evidence="3" id="KW-0694">RNA-binding</keyword>
<comment type="similarity">
    <text evidence="1 4">Belongs to the pseudouridine synthase RsuA family.</text>
</comment>
<dbReference type="Proteomes" id="UP001235712">
    <property type="component" value="Unassembled WGS sequence"/>
</dbReference>
<dbReference type="EMBL" id="JAUSQZ010000001">
    <property type="protein sequence ID" value="MDP9828369.1"/>
    <property type="molecule type" value="Genomic_DNA"/>
</dbReference>
<evidence type="ECO:0000313" key="7">
    <source>
        <dbReference type="EMBL" id="MDP9828369.1"/>
    </source>
</evidence>
<dbReference type="InterPro" id="IPR036986">
    <property type="entry name" value="S4_RNA-bd_sf"/>
</dbReference>
<evidence type="ECO:0000256" key="1">
    <source>
        <dbReference type="ARBA" id="ARBA00008348"/>
    </source>
</evidence>
<dbReference type="InterPro" id="IPR018496">
    <property type="entry name" value="PsdUridine_synth_RsuA/RluB_CS"/>
</dbReference>
<evidence type="ECO:0000256" key="2">
    <source>
        <dbReference type="ARBA" id="ARBA00023235"/>
    </source>
</evidence>
<dbReference type="InterPro" id="IPR042092">
    <property type="entry name" value="PsdUridine_s_RsuA/RluB/E/F_cat"/>
</dbReference>
<dbReference type="InterPro" id="IPR006145">
    <property type="entry name" value="PsdUridine_synth_RsuA/RluA"/>
</dbReference>
<dbReference type="InterPro" id="IPR000748">
    <property type="entry name" value="PsdUridine_synth_RsuA/RluB/E/F"/>
</dbReference>
<dbReference type="InterPro" id="IPR050343">
    <property type="entry name" value="RsuA_PseudoU_synthase"/>
</dbReference>
<dbReference type="SUPFAM" id="SSF55120">
    <property type="entry name" value="Pseudouridine synthase"/>
    <property type="match status" value="1"/>
</dbReference>
<dbReference type="CDD" id="cd02870">
    <property type="entry name" value="PseudoU_synth_RsuA_like"/>
    <property type="match status" value="1"/>
</dbReference>
<feature type="region of interest" description="Disordered" evidence="5">
    <location>
        <begin position="1"/>
        <end position="53"/>
    </location>
</feature>
<evidence type="ECO:0000313" key="8">
    <source>
        <dbReference type="Proteomes" id="UP001235712"/>
    </source>
</evidence>
<dbReference type="PROSITE" id="PS01149">
    <property type="entry name" value="PSI_RSU"/>
    <property type="match status" value="1"/>
</dbReference>
<dbReference type="InterPro" id="IPR020094">
    <property type="entry name" value="TruA/RsuA/RluB/E/F_N"/>
</dbReference>
<dbReference type="PROSITE" id="PS50889">
    <property type="entry name" value="S4"/>
    <property type="match status" value="1"/>
</dbReference>
<dbReference type="Gene3D" id="3.30.70.580">
    <property type="entry name" value="Pseudouridine synthase I, catalytic domain, N-terminal subdomain"/>
    <property type="match status" value="1"/>
</dbReference>
<dbReference type="Gene3D" id="3.10.290.10">
    <property type="entry name" value="RNA-binding S4 domain"/>
    <property type="match status" value="1"/>
</dbReference>
<dbReference type="Gene3D" id="3.30.70.1560">
    <property type="entry name" value="Alpha-L RNA-binding motif"/>
    <property type="match status" value="1"/>
</dbReference>
<dbReference type="NCBIfam" id="TIGR00093">
    <property type="entry name" value="pseudouridine synthase"/>
    <property type="match status" value="1"/>
</dbReference>
<feature type="domain" description="RNA-binding S4" evidence="6">
    <location>
        <begin position="58"/>
        <end position="117"/>
    </location>
</feature>
<keyword evidence="2 4" id="KW-0413">Isomerase</keyword>
<dbReference type="SUPFAM" id="SSF55174">
    <property type="entry name" value="Alpha-L RNA-binding motif"/>
    <property type="match status" value="1"/>
</dbReference>
<protein>
    <recommendedName>
        <fullName evidence="4">Pseudouridine synthase</fullName>
        <ecNumber evidence="4">5.4.99.-</ecNumber>
    </recommendedName>
</protein>
<dbReference type="RefSeq" id="WP_307245480.1">
    <property type="nucleotide sequence ID" value="NZ_JAUSQZ010000001.1"/>
</dbReference>
<accession>A0ABT9P6R4</accession>
<comment type="caution">
    <text evidence="7">The sequence shown here is derived from an EMBL/GenBank/DDBJ whole genome shotgun (WGS) entry which is preliminary data.</text>
</comment>
<evidence type="ECO:0000259" key="6">
    <source>
        <dbReference type="SMART" id="SM00363"/>
    </source>
</evidence>
<keyword evidence="8" id="KW-1185">Reference proteome</keyword>
<sequence length="299" mass="32483">MTPPKPRKTAHRGQTPKVPGARTTARGGRDRTGAPAGSRPLQRALQEPQVDVHDPDGVRLQKVLAQAGVASRRACEDLIEAGRVQVDGATVRELGVRIDPKKSVVFVDGVRIQLDQSLIYLALNKPPGVVTTMSDPEGRPCIGDILSQRPNALEERLFHVGRLDTATEGLLILTNDGDLTHRLTHPSHEVPKTYLAEVAGPVSKDIGKKLRSGIELEDGPVKVDSFRMVDSRPGKALLEITLHEGRNHIVRRMLAEVGYPVLQLCRTQIGPVQMGGLRSGRTRAIHGEELSKLFEAAGL</sequence>
<dbReference type="Pfam" id="PF01479">
    <property type="entry name" value="S4"/>
    <property type="match status" value="1"/>
</dbReference>
<feature type="compositionally biased region" description="Basic residues" evidence="5">
    <location>
        <begin position="1"/>
        <end position="11"/>
    </location>
</feature>
<dbReference type="EC" id="5.4.99.-" evidence="4"/>
<evidence type="ECO:0000256" key="4">
    <source>
        <dbReference type="RuleBase" id="RU003887"/>
    </source>
</evidence>
<dbReference type="CDD" id="cd00165">
    <property type="entry name" value="S4"/>
    <property type="match status" value="1"/>
</dbReference>
<dbReference type="Pfam" id="PF00849">
    <property type="entry name" value="PseudoU_synth_2"/>
    <property type="match status" value="1"/>
</dbReference>
<dbReference type="PANTHER" id="PTHR47683:SF2">
    <property type="entry name" value="RNA-BINDING S4 DOMAIN-CONTAINING PROTEIN"/>
    <property type="match status" value="1"/>
</dbReference>
<evidence type="ECO:0000256" key="3">
    <source>
        <dbReference type="PROSITE-ProRule" id="PRU00182"/>
    </source>
</evidence>
<evidence type="ECO:0000256" key="5">
    <source>
        <dbReference type="SAM" id="MobiDB-lite"/>
    </source>
</evidence>
<dbReference type="SMART" id="SM00363">
    <property type="entry name" value="S4"/>
    <property type="match status" value="1"/>
</dbReference>
<name>A0ABT9P6R4_9ACTN</name>